<dbReference type="Proteomes" id="UP000310597">
    <property type="component" value="Unassembled WGS sequence"/>
</dbReference>
<feature type="compositionally biased region" description="Low complexity" evidence="1">
    <location>
        <begin position="131"/>
        <end position="152"/>
    </location>
</feature>
<feature type="compositionally biased region" description="Low complexity" evidence="1">
    <location>
        <begin position="55"/>
        <end position="76"/>
    </location>
</feature>
<organism evidence="2 3">
    <name type="scientific">Rhodobacter capsulatus</name>
    <name type="common">Rhodopseudomonas capsulata</name>
    <dbReference type="NCBI Taxonomy" id="1061"/>
    <lineage>
        <taxon>Bacteria</taxon>
        <taxon>Pseudomonadati</taxon>
        <taxon>Pseudomonadota</taxon>
        <taxon>Alphaproteobacteria</taxon>
        <taxon>Rhodobacterales</taxon>
        <taxon>Rhodobacter group</taxon>
        <taxon>Rhodobacter</taxon>
    </lineage>
</organism>
<dbReference type="Pfam" id="PF05800">
    <property type="entry name" value="GvpO"/>
    <property type="match status" value="1"/>
</dbReference>
<dbReference type="EMBL" id="SWJZ01000062">
    <property type="protein sequence ID" value="TKD17472.1"/>
    <property type="molecule type" value="Genomic_DNA"/>
</dbReference>
<dbReference type="InterPro" id="IPR008634">
    <property type="entry name" value="Gas-vesicle_GvpO"/>
</dbReference>
<proteinExistence type="predicted"/>
<accession>A0A4U1JNG9</accession>
<sequence length="245" mass="25805">MFWARGCAAAISTMSWPCCCGARPIRPRSPPRERRDEEVSPGDDPATAQCLAPEAAHPLRGGRAAAAPRIRAGPAAHRNRDRAATRRRLLAPSCPHLGDDPQQSEPTDGRKRAMSPGAQQIDPFAEARSLAAPQPAAPQPAATAAPGPAAPAASESWKAEAGGMALIEALALASRTAEELTGRAVDAVVNSELNAQGGWTIDIDVLEAKAKMGTNDLLCCYRIGFGADGSLVGYSRLRRYHREDG</sequence>
<dbReference type="GO" id="GO:0031412">
    <property type="term" value="P:gas vesicle organization"/>
    <property type="evidence" value="ECO:0007669"/>
    <property type="project" value="InterPro"/>
</dbReference>
<feature type="region of interest" description="Disordered" evidence="1">
    <location>
        <begin position="129"/>
        <end position="152"/>
    </location>
</feature>
<gene>
    <name evidence="2" type="ORF">FBT96_14195</name>
</gene>
<protein>
    <recommendedName>
        <fullName evidence="4">Gas vesicle protein</fullName>
    </recommendedName>
</protein>
<comment type="caution">
    <text evidence="2">The sequence shown here is derived from an EMBL/GenBank/DDBJ whole genome shotgun (WGS) entry which is preliminary data.</text>
</comment>
<feature type="region of interest" description="Disordered" evidence="1">
    <location>
        <begin position="22"/>
        <end position="115"/>
    </location>
</feature>
<reference evidence="2 3" key="1">
    <citation type="submission" date="2019-04" db="EMBL/GenBank/DDBJ databases">
        <title>Draft Whole-Genome sequence of the purple photosynthetic bacterium Rhodobacter capsulatus SP108 with an indigenous class A beta-lactamase.</title>
        <authorList>
            <person name="Robertson S."/>
            <person name="Meyer T.E."/>
            <person name="Kyndt J.A."/>
        </authorList>
    </citation>
    <scope>NUCLEOTIDE SEQUENCE [LARGE SCALE GENOMIC DNA]</scope>
    <source>
        <strain evidence="2 3">SP108</strain>
    </source>
</reference>
<dbReference type="OrthoDB" id="7872797at2"/>
<evidence type="ECO:0000256" key="1">
    <source>
        <dbReference type="SAM" id="MobiDB-lite"/>
    </source>
</evidence>
<evidence type="ECO:0000313" key="2">
    <source>
        <dbReference type="EMBL" id="TKD17472.1"/>
    </source>
</evidence>
<evidence type="ECO:0008006" key="4">
    <source>
        <dbReference type="Google" id="ProtNLM"/>
    </source>
</evidence>
<evidence type="ECO:0000313" key="3">
    <source>
        <dbReference type="Proteomes" id="UP000310597"/>
    </source>
</evidence>
<feature type="compositionally biased region" description="Basic residues" evidence="1">
    <location>
        <begin position="77"/>
        <end position="89"/>
    </location>
</feature>
<name>A0A4U1JNG9_RHOCA</name>
<dbReference type="AlphaFoldDB" id="A0A4U1JNG9"/>